<name>A0AAP0EHX6_9MAGN</name>
<evidence type="ECO:0000313" key="2">
    <source>
        <dbReference type="Proteomes" id="UP001417504"/>
    </source>
</evidence>
<dbReference type="SUPFAM" id="SSF51430">
    <property type="entry name" value="NAD(P)-linked oxidoreductase"/>
    <property type="match status" value="1"/>
</dbReference>
<proteinExistence type="predicted"/>
<dbReference type="Proteomes" id="UP001417504">
    <property type="component" value="Unassembled WGS sequence"/>
</dbReference>
<sequence>MVVMKSFNRARLEENVDIFDWNLTEEELKKIELVPQTRTTLSDFVFADGPFKTVDDLWDGEM</sequence>
<dbReference type="Gene3D" id="3.20.20.100">
    <property type="entry name" value="NADP-dependent oxidoreductase domain"/>
    <property type="match status" value="1"/>
</dbReference>
<keyword evidence="2" id="KW-1185">Reference proteome</keyword>
<dbReference type="InterPro" id="IPR036812">
    <property type="entry name" value="NAD(P)_OxRdtase_dom_sf"/>
</dbReference>
<organism evidence="1 2">
    <name type="scientific">Stephania japonica</name>
    <dbReference type="NCBI Taxonomy" id="461633"/>
    <lineage>
        <taxon>Eukaryota</taxon>
        <taxon>Viridiplantae</taxon>
        <taxon>Streptophyta</taxon>
        <taxon>Embryophyta</taxon>
        <taxon>Tracheophyta</taxon>
        <taxon>Spermatophyta</taxon>
        <taxon>Magnoliopsida</taxon>
        <taxon>Ranunculales</taxon>
        <taxon>Menispermaceae</taxon>
        <taxon>Menispermoideae</taxon>
        <taxon>Cissampelideae</taxon>
        <taxon>Stephania</taxon>
    </lineage>
</organism>
<reference evidence="1 2" key="1">
    <citation type="submission" date="2024-01" db="EMBL/GenBank/DDBJ databases">
        <title>Genome assemblies of Stephania.</title>
        <authorList>
            <person name="Yang L."/>
        </authorList>
    </citation>
    <scope>NUCLEOTIDE SEQUENCE [LARGE SCALE GENOMIC DNA]</scope>
    <source>
        <strain evidence="1">QJT</strain>
        <tissue evidence="1">Leaf</tissue>
    </source>
</reference>
<accession>A0AAP0EHX6</accession>
<protein>
    <submittedName>
        <fullName evidence="1">Uncharacterized protein</fullName>
    </submittedName>
</protein>
<dbReference type="AlphaFoldDB" id="A0AAP0EHX6"/>
<evidence type="ECO:0000313" key="1">
    <source>
        <dbReference type="EMBL" id="KAK9090813.1"/>
    </source>
</evidence>
<dbReference type="EMBL" id="JBBNAE010000010">
    <property type="protein sequence ID" value="KAK9090813.1"/>
    <property type="molecule type" value="Genomic_DNA"/>
</dbReference>
<comment type="caution">
    <text evidence="1">The sequence shown here is derived from an EMBL/GenBank/DDBJ whole genome shotgun (WGS) entry which is preliminary data.</text>
</comment>
<gene>
    <name evidence="1" type="ORF">Sjap_023990</name>
</gene>